<feature type="compositionally biased region" description="Low complexity" evidence="8">
    <location>
        <begin position="314"/>
        <end position="325"/>
    </location>
</feature>
<feature type="compositionally biased region" description="Gly residues" evidence="8">
    <location>
        <begin position="304"/>
        <end position="313"/>
    </location>
</feature>
<feature type="region of interest" description="Disordered" evidence="8">
    <location>
        <begin position="221"/>
        <end position="645"/>
    </location>
</feature>
<feature type="compositionally biased region" description="Polar residues" evidence="8">
    <location>
        <begin position="293"/>
        <end position="302"/>
    </location>
</feature>
<organismHost>
    <name type="scientific">Homo sapiens</name>
    <name type="common">Human</name>
    <dbReference type="NCBI Taxonomy" id="9606"/>
</organismHost>
<evidence type="ECO:0000256" key="4">
    <source>
        <dbReference type="ARBA" id="ARBA00022723"/>
    </source>
</evidence>
<dbReference type="GO" id="GO:0008270">
    <property type="term" value="F:zinc ion binding"/>
    <property type="evidence" value="ECO:0007669"/>
    <property type="project" value="UniProtKB-KW"/>
</dbReference>
<dbReference type="InterPro" id="IPR001841">
    <property type="entry name" value="Znf_RING"/>
</dbReference>
<feature type="compositionally biased region" description="Gly residues" evidence="8">
    <location>
        <begin position="326"/>
        <end position="335"/>
    </location>
</feature>
<evidence type="ECO:0000256" key="7">
    <source>
        <dbReference type="PROSITE-ProRule" id="PRU00175"/>
    </source>
</evidence>
<evidence type="ECO:0000256" key="5">
    <source>
        <dbReference type="ARBA" id="ARBA00022771"/>
    </source>
</evidence>
<feature type="compositionally biased region" description="Gly residues" evidence="8">
    <location>
        <begin position="468"/>
        <end position="480"/>
    </location>
</feature>
<feature type="domain" description="RING-type" evidence="9">
    <location>
        <begin position="116"/>
        <end position="157"/>
    </location>
</feature>
<protein>
    <submittedName>
        <fullName evidence="10">Ubiquitin E3 ligase ICP0</fullName>
    </submittedName>
</protein>
<feature type="compositionally biased region" description="Polar residues" evidence="8">
    <location>
        <begin position="443"/>
        <end position="457"/>
    </location>
</feature>
<dbReference type="EMBL" id="HM585501">
    <property type="protein sequence ID" value="AGX93173.1"/>
    <property type="molecule type" value="Genomic_DNA"/>
</dbReference>
<evidence type="ECO:0000256" key="6">
    <source>
        <dbReference type="ARBA" id="ARBA00022833"/>
    </source>
</evidence>
<keyword evidence="6" id="KW-0862">Zinc</keyword>
<dbReference type="IntAct" id="F8RDF7">
    <property type="interactions" value="1"/>
</dbReference>
<name>F8RDF7_HHV1</name>
<dbReference type="PANTHER" id="PTHR45969:SF69">
    <property type="entry name" value="FINGER DOMAIN PROTEIN, PUTATIVE (AFU_ORTHOLOGUE AFUA_3G12190)-RELATED"/>
    <property type="match status" value="1"/>
</dbReference>
<dbReference type="Pfam" id="PF00097">
    <property type="entry name" value="zf-C3HC4"/>
    <property type="match status" value="1"/>
</dbReference>
<keyword evidence="1" id="KW-0945">Host-virus interaction</keyword>
<dbReference type="PROSITE" id="PS50089">
    <property type="entry name" value="ZF_RING_2"/>
    <property type="match status" value="1"/>
</dbReference>
<dbReference type="CDD" id="cd23130">
    <property type="entry name" value="RING-HC_EHV1-like"/>
    <property type="match status" value="1"/>
</dbReference>
<dbReference type="SMART" id="SM00184">
    <property type="entry name" value="RING"/>
    <property type="match status" value="1"/>
</dbReference>
<evidence type="ECO:0000256" key="1">
    <source>
        <dbReference type="ARBA" id="ARBA00022581"/>
    </source>
</evidence>
<feature type="compositionally biased region" description="Acidic residues" evidence="8">
    <location>
        <begin position="231"/>
        <end position="243"/>
    </location>
</feature>
<keyword evidence="2" id="KW-1130">Modulation of host ubiquitin pathway by virus</keyword>
<keyword evidence="4" id="KW-0479">Metal-binding</keyword>
<dbReference type="InterPro" id="IPR017907">
    <property type="entry name" value="Znf_RING_CS"/>
</dbReference>
<dbReference type="Gene3D" id="3.30.40.10">
    <property type="entry name" value="Zinc/RING finger domain, C3HC4 (zinc finger)"/>
    <property type="match status" value="1"/>
</dbReference>
<dbReference type="EMBL" id="HM585501">
    <property type="protein sequence ID" value="ADM22765.1"/>
    <property type="molecule type" value="Genomic_DNA"/>
</dbReference>
<reference evidence="10" key="2">
    <citation type="submission" date="2013-10" db="EMBL/GenBank/DDBJ databases">
        <authorList>
            <person name="Davison A.J."/>
        </authorList>
    </citation>
    <scope>NUCLEOTIDE SEQUENCE</scope>
    <source>
        <strain evidence="10">E12</strain>
    </source>
</reference>
<dbReference type="MINT" id="F8RDF7"/>
<dbReference type="InterPro" id="IPR013083">
    <property type="entry name" value="Znf_RING/FYVE/PHD"/>
</dbReference>
<feature type="region of interest" description="Disordered" evidence="8">
    <location>
        <begin position="1"/>
        <end position="112"/>
    </location>
</feature>
<dbReference type="SUPFAM" id="SSF57850">
    <property type="entry name" value="RING/U-box"/>
    <property type="match status" value="1"/>
</dbReference>
<accession>F8RDF7</accession>
<evidence type="ECO:0000313" key="10">
    <source>
        <dbReference type="EMBL" id="ADM22765.1"/>
    </source>
</evidence>
<dbReference type="GO" id="GO:0016874">
    <property type="term" value="F:ligase activity"/>
    <property type="evidence" value="ECO:0007669"/>
    <property type="project" value="UniProtKB-KW"/>
</dbReference>
<sequence length="784" mass="79188">MEPRPGASTRRPEGRPQREPAPDVWVFPCDRDLPDSSDSEAETEVGGRGDADHHDDDSASEADSTDTELFETGLLGPQGVDGGAVSGGSPPREEDPGSCGGAPPREDGGSDEGDVCAVCTDEIAPHLRCDTFPCMHRFCIPCMKTWMQLRNTCPLCNAKLVYLIVGVTPSGSFSTIPIVNDPQTRMEAEEAVRAGTAVDFIWTGNQRFAPRYLTLGGHTVRALSPTHPEPTTDEDDDDLDDADYVPPAPRRTPRAPPRRGAAAPPVTGGASHAAPQPTAARTAPPSAPIGPHGSTNTNTTTNSSGGGGGGGGSRQSRAAAPRGASGPSGGVGVGVGVVEAEAGRPRGRTGPLVNRPAPLANNRDPIVISDSPPASPHRPPAAPMPGSAPRPGPPASAAASGPARPRAAVAPCVRAPPPGPGPRAPAPGAEPAARPADARRVPQSHSSLAQAANQEQSLCRARATVARGSGGPGVEGGHGPSRGAAPSGAPPLPSAASVEQEAAVRPRKRRGSGQENPSPQSTRPPLAPAGAKRAATHPPSDSGPGGRGQGGPGTPLTSSAASASSSSASSSSASSSSGPTPAGAASSATGAASSSASASSGGAVGALGGRQEETSLGPRAASGPRGPRKCARKTRHVETSGAVPAGGLTRYLPISGVSSVVALSPYVNKTITGDCLPILDMETGNIGAYVVLVDQTGNMATRLRAAVPGWSRRTLLPETAGNHVTPPEYPTAPASEWNSLWMTPVGNMLFDQGTLVGALDFRSLRSRHPWSGEQGASTRDEGKQ</sequence>
<feature type="compositionally biased region" description="Acidic residues" evidence="8">
    <location>
        <begin position="58"/>
        <end position="69"/>
    </location>
</feature>
<feature type="compositionally biased region" description="Gly residues" evidence="8">
    <location>
        <begin position="543"/>
        <end position="553"/>
    </location>
</feature>
<dbReference type="GO" id="GO:0016567">
    <property type="term" value="P:protein ubiquitination"/>
    <property type="evidence" value="ECO:0007669"/>
    <property type="project" value="TreeGrafter"/>
</dbReference>
<feature type="compositionally biased region" description="Polar residues" evidence="8">
    <location>
        <begin position="513"/>
        <end position="523"/>
    </location>
</feature>
<keyword evidence="3" id="KW-1128">Modulation of host ubiquitin pathway by viral E3 ligase</keyword>
<evidence type="ECO:0000256" key="8">
    <source>
        <dbReference type="SAM" id="MobiDB-lite"/>
    </source>
</evidence>
<organism evidence="10">
    <name type="scientific">Human herpesvirus 1</name>
    <name type="common">HHV-1</name>
    <name type="synonym">Human herpes simplex virus 1</name>
    <dbReference type="NCBI Taxonomy" id="10298"/>
    <lineage>
        <taxon>Viruses</taxon>
        <taxon>Duplodnaviria</taxon>
        <taxon>Heunggongvirae</taxon>
        <taxon>Peploviricota</taxon>
        <taxon>Herviviricetes</taxon>
        <taxon>Herpesvirales</taxon>
        <taxon>Orthoherpesviridae</taxon>
        <taxon>Alphaherpesvirinae</taxon>
        <taxon>Simplexvirus</taxon>
        <taxon>Simplexvirus humanalpha1</taxon>
    </lineage>
</organism>
<proteinExistence type="predicted"/>
<dbReference type="InterPro" id="IPR018957">
    <property type="entry name" value="Znf_C3HC4_RING-type"/>
</dbReference>
<feature type="compositionally biased region" description="Low complexity" evidence="8">
    <location>
        <begin position="258"/>
        <end position="284"/>
    </location>
</feature>
<evidence type="ECO:0000259" key="9">
    <source>
        <dbReference type="PROSITE" id="PS50089"/>
    </source>
</evidence>
<dbReference type="PANTHER" id="PTHR45969">
    <property type="entry name" value="RING ZINC FINGER PROTEIN-RELATED"/>
    <property type="match status" value="1"/>
</dbReference>
<feature type="compositionally biased region" description="Low complexity" evidence="8">
    <location>
        <begin position="395"/>
        <end position="413"/>
    </location>
</feature>
<reference evidence="10" key="1">
    <citation type="journal article" date="2011" name="Ann. N. Y. Acad. Sci.">
        <title>Evolution of sexually transmitted and sexually transmissible human herpesviruses.</title>
        <authorList>
            <person name="Davison A.J."/>
        </authorList>
    </citation>
    <scope>NUCLEOTIDE SEQUENCE</scope>
    <source>
        <strain evidence="10">E12</strain>
    </source>
</reference>
<feature type="compositionally biased region" description="Basic and acidic residues" evidence="8">
    <location>
        <begin position="45"/>
        <end position="57"/>
    </location>
</feature>
<gene>
    <name evidence="10" type="primary">RL2</name>
</gene>
<dbReference type="PROSITE" id="PS00518">
    <property type="entry name" value="ZF_RING_1"/>
    <property type="match status" value="1"/>
</dbReference>
<feature type="compositionally biased region" description="Pro residues" evidence="8">
    <location>
        <begin position="373"/>
        <end position="394"/>
    </location>
</feature>
<keyword evidence="10" id="KW-0436">Ligase</keyword>
<feature type="compositionally biased region" description="Basic and acidic residues" evidence="8">
    <location>
        <begin position="10"/>
        <end position="21"/>
    </location>
</feature>
<evidence type="ECO:0000256" key="3">
    <source>
        <dbReference type="ARBA" id="ARBA00022711"/>
    </source>
</evidence>
<dbReference type="FunFam" id="3.30.40.10:FF:000628">
    <property type="entry name" value="Ubiquitin E3 ligase ICP0"/>
    <property type="match status" value="1"/>
</dbReference>
<feature type="compositionally biased region" description="Low complexity" evidence="8">
    <location>
        <begin position="554"/>
        <end position="601"/>
    </location>
</feature>
<feature type="compositionally biased region" description="Pro residues" evidence="8">
    <location>
        <begin position="414"/>
        <end position="425"/>
    </location>
</feature>
<feature type="compositionally biased region" description="Low complexity" evidence="8">
    <location>
        <begin position="426"/>
        <end position="435"/>
    </location>
</feature>
<evidence type="ECO:0000256" key="2">
    <source>
        <dbReference type="ARBA" id="ARBA00022662"/>
    </source>
</evidence>
<dbReference type="GO" id="GO:0061630">
    <property type="term" value="F:ubiquitin protein ligase activity"/>
    <property type="evidence" value="ECO:0007669"/>
    <property type="project" value="TreeGrafter"/>
</dbReference>
<dbReference type="GO" id="GO:0039648">
    <property type="term" value="P:symbiont-mediated perturbation of host ubiquitin-like protein modification"/>
    <property type="evidence" value="ECO:0007669"/>
    <property type="project" value="UniProtKB-KW"/>
</dbReference>
<keyword evidence="5 7" id="KW-0863">Zinc-finger</keyword>
<feature type="compositionally biased region" description="Basic residues" evidence="8">
    <location>
        <begin position="626"/>
        <end position="635"/>
    </location>
</feature>